<evidence type="ECO:0000313" key="1">
    <source>
        <dbReference type="EMBL" id="MVO83879.1"/>
    </source>
</evidence>
<dbReference type="Proteomes" id="UP000483802">
    <property type="component" value="Unassembled WGS sequence"/>
</dbReference>
<sequence>MPRNLWIGHPGRLREIEQAATSWERGAELGVGQFTSLGGQVTTHAPRRAARKLKLSFDRLPEADAAHLDRLARRVDGPGPIAVLDPVTRNLLDPLQASGRSGGGSGQWAVAAGSGTLVPSTTDLPNTWKWRPAAVGDRLAWTLRPWPGFPVAPGATVRFTLPTAWRVTPGTAELGWLAADGRTLSTTSATGPTVTGTAPPGAAFVVPAGSAGASGGDLMLSGAVLTADDAYAPRAPRELLAAAAAAGKAPLSQWQADGTTLSEDAGYAVLALPANTSGTLRWRNGDAPGFPVAPGEQVALTVSRELRARAANCYLTWFSAAGTFTGFADTWMSAAAPPSAAYVQPALQFDANSAAFSARVGATGLRAASPDADLPGDGCPPMAITAYTDTPGRPLPHRSISLDLTEVTGATG</sequence>
<dbReference type="RefSeq" id="WP_157164076.1">
    <property type="nucleotide sequence ID" value="NZ_WPNZ01000001.1"/>
</dbReference>
<dbReference type="EMBL" id="WPNZ01000001">
    <property type="protein sequence ID" value="MVO83879.1"/>
    <property type="molecule type" value="Genomic_DNA"/>
</dbReference>
<reference evidence="1 2" key="1">
    <citation type="submission" date="2019-11" db="EMBL/GenBank/DDBJ databases">
        <title>Streptomyces typhae sp. nov., a novel endophytic actinomycete isolated from the root of cattail pollen (Typha angustifolia L.).</title>
        <authorList>
            <person name="Peng C."/>
        </authorList>
    </citation>
    <scope>NUCLEOTIDE SEQUENCE [LARGE SCALE GENOMIC DNA]</scope>
    <source>
        <strain evidence="2">p1417</strain>
    </source>
</reference>
<protein>
    <submittedName>
        <fullName evidence="1">Uncharacterized protein</fullName>
    </submittedName>
</protein>
<organism evidence="1 2">
    <name type="scientific">Streptomyces typhae</name>
    <dbReference type="NCBI Taxonomy" id="2681492"/>
    <lineage>
        <taxon>Bacteria</taxon>
        <taxon>Bacillati</taxon>
        <taxon>Actinomycetota</taxon>
        <taxon>Actinomycetes</taxon>
        <taxon>Kitasatosporales</taxon>
        <taxon>Streptomycetaceae</taxon>
        <taxon>Streptomyces</taxon>
    </lineage>
</organism>
<dbReference type="AlphaFoldDB" id="A0A6L6WQK6"/>
<gene>
    <name evidence="1" type="ORF">GPA10_03630</name>
</gene>
<keyword evidence="2" id="KW-1185">Reference proteome</keyword>
<name>A0A6L6WQK6_9ACTN</name>
<evidence type="ECO:0000313" key="2">
    <source>
        <dbReference type="Proteomes" id="UP000483802"/>
    </source>
</evidence>
<proteinExistence type="predicted"/>
<accession>A0A6L6WQK6</accession>
<comment type="caution">
    <text evidence="1">The sequence shown here is derived from an EMBL/GenBank/DDBJ whole genome shotgun (WGS) entry which is preliminary data.</text>
</comment>